<name>A0A4T2BU40_9MICO</name>
<dbReference type="EMBL" id="QYRT01000022">
    <property type="protein sequence ID" value="TIH34967.1"/>
    <property type="molecule type" value="Genomic_DNA"/>
</dbReference>
<dbReference type="OrthoDB" id="4207264at2"/>
<dbReference type="Pfam" id="PF14550">
    <property type="entry name" value="Peptidase_S78_2"/>
    <property type="match status" value="1"/>
</dbReference>
<evidence type="ECO:0000313" key="2">
    <source>
        <dbReference type="EMBL" id="TIH34967.1"/>
    </source>
</evidence>
<dbReference type="Proteomes" id="UP000306192">
    <property type="component" value="Unassembled WGS sequence"/>
</dbReference>
<evidence type="ECO:0000313" key="3">
    <source>
        <dbReference type="Proteomes" id="UP000306192"/>
    </source>
</evidence>
<dbReference type="InterPro" id="IPR027924">
    <property type="entry name" value="XkdF"/>
</dbReference>
<sequence>MPEESRFLLGIAYQAGRDPRIMKGADGSADFFTADELEKAAWAFTKKHGGSGLFHEDGTGLAAEVVESYIYRGDPWMVDASPGCEVIVKAGDWLIGCILSPEAWALYKSGQITGFSPQGSAKRRKATS</sequence>
<dbReference type="RefSeq" id="WP_136642495.1">
    <property type="nucleotide sequence ID" value="NZ_QYRT01000022.1"/>
</dbReference>
<protein>
    <recommendedName>
        <fullName evidence="1">Phage-like element PBSX protein XkdF domain-containing protein</fullName>
    </recommendedName>
</protein>
<evidence type="ECO:0000259" key="1">
    <source>
        <dbReference type="Pfam" id="PF14550"/>
    </source>
</evidence>
<accession>A0A4T2BU40</accession>
<gene>
    <name evidence="2" type="ORF">D4765_11785</name>
</gene>
<feature type="domain" description="Phage-like element PBSX protein XkdF" evidence="1">
    <location>
        <begin position="25"/>
        <end position="123"/>
    </location>
</feature>
<keyword evidence="3" id="KW-1185">Reference proteome</keyword>
<comment type="caution">
    <text evidence="2">The sequence shown here is derived from an EMBL/GenBank/DDBJ whole genome shotgun (WGS) entry which is preliminary data.</text>
</comment>
<dbReference type="AlphaFoldDB" id="A0A4T2BU40"/>
<reference evidence="2 3" key="1">
    <citation type="journal article" date="2019" name="Microorganisms">
        <title>Systematic Affiliation and Genome Analysis of Subtercola vilae DB165(T) with Particular Emphasis on Cold Adaptation of an Isolate from a High-Altitude Cold Volcano Lake.</title>
        <authorList>
            <person name="Villalobos A.S."/>
            <person name="Wiese J."/>
            <person name="Imhoff J.F."/>
            <person name="Dorador C."/>
            <person name="Keller A."/>
            <person name="Hentschel U."/>
        </authorList>
    </citation>
    <scope>NUCLEOTIDE SEQUENCE [LARGE SCALE GENOMIC DNA]</scope>
    <source>
        <strain evidence="2 3">DB165</strain>
    </source>
</reference>
<organism evidence="2 3">
    <name type="scientific">Subtercola vilae</name>
    <dbReference type="NCBI Taxonomy" id="2056433"/>
    <lineage>
        <taxon>Bacteria</taxon>
        <taxon>Bacillati</taxon>
        <taxon>Actinomycetota</taxon>
        <taxon>Actinomycetes</taxon>
        <taxon>Micrococcales</taxon>
        <taxon>Microbacteriaceae</taxon>
        <taxon>Subtercola</taxon>
    </lineage>
</organism>
<proteinExistence type="predicted"/>